<dbReference type="OrthoDB" id="422757at2759"/>
<feature type="chain" id="PRO_5032982839" evidence="1">
    <location>
        <begin position="19"/>
        <end position="514"/>
    </location>
</feature>
<evidence type="ECO:0000313" key="3">
    <source>
        <dbReference type="Proteomes" id="UP000604046"/>
    </source>
</evidence>
<sequence>MPAAQKCIFFCLLVLVDADQADPLLGDSCVVAYGEDIEKWRTLSDVPTVYSPRSHRPDWYWEAILEHQRNGSRSDRVANLQLDDIGYGDPWLEVLFGQAQEGILGCSVHGGRYWEAMVDVVQLRDLVPSANLSKFLEGVTRITPSSGLKAAILAGFVPPSLRVAMCTPYDCTEDMIVKRLFPEFEARKLFGTEAGKLLEGAILTDAVKIEEVLNWPSLQLDFAIAGVDNCGTTSLHRNLDQHPEIVFPSHKEDFFFVTEVVHRLLPLKSQVEDFNHRMELAKQKKLQEITETGVRPRLAGICSPGLFSYGLARMSLALVRAKVIMTVCDPLGRLERHFMEYNYCHNGSLERAQEQSLASVASTREGCFPSASAIWEARDTGQMQRLRDATTTAQHLQTMQALFTGRMLPLHKDFLRQPAKTYSLVADFLGARYAYPEGTTFGRFNVVGGHRTDLCRNRSLVRRLERMLEPEYQAQVLFLRHGGSPVPDSLNHRISRCKSAAMAELRCPGRENAC</sequence>
<evidence type="ECO:0000256" key="1">
    <source>
        <dbReference type="SAM" id="SignalP"/>
    </source>
</evidence>
<keyword evidence="3" id="KW-1185">Reference proteome</keyword>
<keyword evidence="1" id="KW-0732">Signal</keyword>
<dbReference type="AlphaFoldDB" id="A0A812I5R1"/>
<reference evidence="2" key="1">
    <citation type="submission" date="2021-02" db="EMBL/GenBank/DDBJ databases">
        <authorList>
            <person name="Dougan E. K."/>
            <person name="Rhodes N."/>
            <person name="Thang M."/>
            <person name="Chan C."/>
        </authorList>
    </citation>
    <scope>NUCLEOTIDE SEQUENCE</scope>
</reference>
<comment type="caution">
    <text evidence="2">The sequence shown here is derived from an EMBL/GenBank/DDBJ whole genome shotgun (WGS) entry which is preliminary data.</text>
</comment>
<feature type="signal peptide" evidence="1">
    <location>
        <begin position="1"/>
        <end position="18"/>
    </location>
</feature>
<dbReference type="Gene3D" id="3.40.50.300">
    <property type="entry name" value="P-loop containing nucleotide triphosphate hydrolases"/>
    <property type="match status" value="1"/>
</dbReference>
<proteinExistence type="predicted"/>
<dbReference type="EMBL" id="CAJNDS010000180">
    <property type="protein sequence ID" value="CAE7023141.1"/>
    <property type="molecule type" value="Genomic_DNA"/>
</dbReference>
<dbReference type="SUPFAM" id="SSF52540">
    <property type="entry name" value="P-loop containing nucleoside triphosphate hydrolases"/>
    <property type="match status" value="1"/>
</dbReference>
<accession>A0A812I5R1</accession>
<evidence type="ECO:0000313" key="2">
    <source>
        <dbReference type="EMBL" id="CAE7023141.1"/>
    </source>
</evidence>
<dbReference type="InterPro" id="IPR027417">
    <property type="entry name" value="P-loop_NTPase"/>
</dbReference>
<organism evidence="2 3">
    <name type="scientific">Symbiodinium natans</name>
    <dbReference type="NCBI Taxonomy" id="878477"/>
    <lineage>
        <taxon>Eukaryota</taxon>
        <taxon>Sar</taxon>
        <taxon>Alveolata</taxon>
        <taxon>Dinophyceae</taxon>
        <taxon>Suessiales</taxon>
        <taxon>Symbiodiniaceae</taxon>
        <taxon>Symbiodinium</taxon>
    </lineage>
</organism>
<gene>
    <name evidence="2" type="ORF">SNAT2548_LOCUS2995</name>
</gene>
<name>A0A812I5R1_9DINO</name>
<dbReference type="Proteomes" id="UP000604046">
    <property type="component" value="Unassembled WGS sequence"/>
</dbReference>
<protein>
    <submittedName>
        <fullName evidence="2">Uncharacterized protein</fullName>
    </submittedName>
</protein>